<name>A0AAW1NXN4_9CHLO</name>
<dbReference type="EMBL" id="JALJOQ010000096">
    <property type="protein sequence ID" value="KAK9798600.1"/>
    <property type="molecule type" value="Genomic_DNA"/>
</dbReference>
<organism evidence="3 4">
    <name type="scientific">Symbiochloris irregularis</name>
    <dbReference type="NCBI Taxonomy" id="706552"/>
    <lineage>
        <taxon>Eukaryota</taxon>
        <taxon>Viridiplantae</taxon>
        <taxon>Chlorophyta</taxon>
        <taxon>core chlorophytes</taxon>
        <taxon>Trebouxiophyceae</taxon>
        <taxon>Trebouxiales</taxon>
        <taxon>Trebouxiaceae</taxon>
        <taxon>Symbiochloris</taxon>
    </lineage>
</organism>
<evidence type="ECO:0000313" key="4">
    <source>
        <dbReference type="Proteomes" id="UP001465755"/>
    </source>
</evidence>
<gene>
    <name evidence="3" type="ORF">WJX73_006804</name>
</gene>
<keyword evidence="2" id="KW-0472">Membrane</keyword>
<keyword evidence="2" id="KW-1133">Transmembrane helix</keyword>
<keyword evidence="4" id="KW-1185">Reference proteome</keyword>
<feature type="transmembrane region" description="Helical" evidence="2">
    <location>
        <begin position="49"/>
        <end position="74"/>
    </location>
</feature>
<evidence type="ECO:0000256" key="2">
    <source>
        <dbReference type="SAM" id="Phobius"/>
    </source>
</evidence>
<dbReference type="PANTHER" id="PTHR38421">
    <property type="entry name" value="TRANSMEMBRANE PROTEIN USGS"/>
    <property type="match status" value="1"/>
</dbReference>
<dbReference type="AlphaFoldDB" id="A0AAW1NXN4"/>
<protein>
    <submittedName>
        <fullName evidence="3">Uncharacterized protein</fullName>
    </submittedName>
</protein>
<dbReference type="Proteomes" id="UP001465755">
    <property type="component" value="Unassembled WGS sequence"/>
</dbReference>
<proteinExistence type="predicted"/>
<keyword evidence="2" id="KW-0812">Transmembrane</keyword>
<evidence type="ECO:0000256" key="1">
    <source>
        <dbReference type="SAM" id="MobiDB-lite"/>
    </source>
</evidence>
<comment type="caution">
    <text evidence="3">The sequence shown here is derived from an EMBL/GenBank/DDBJ whole genome shotgun (WGS) entry which is preliminary data.</text>
</comment>
<accession>A0AAW1NXN4</accession>
<evidence type="ECO:0000313" key="3">
    <source>
        <dbReference type="EMBL" id="KAK9798600.1"/>
    </source>
</evidence>
<dbReference type="PANTHER" id="PTHR38421:SF1">
    <property type="entry name" value="TRANSMEMBRANE PROTEIN"/>
    <property type="match status" value="1"/>
</dbReference>
<feature type="region of interest" description="Disordered" evidence="1">
    <location>
        <begin position="323"/>
        <end position="345"/>
    </location>
</feature>
<reference evidence="3 4" key="1">
    <citation type="journal article" date="2024" name="Nat. Commun.">
        <title>Phylogenomics reveals the evolutionary origins of lichenization in chlorophyte algae.</title>
        <authorList>
            <person name="Puginier C."/>
            <person name="Libourel C."/>
            <person name="Otte J."/>
            <person name="Skaloud P."/>
            <person name="Haon M."/>
            <person name="Grisel S."/>
            <person name="Petersen M."/>
            <person name="Berrin J.G."/>
            <person name="Delaux P.M."/>
            <person name="Dal Grande F."/>
            <person name="Keller J."/>
        </authorList>
    </citation>
    <scope>NUCLEOTIDE SEQUENCE [LARGE SCALE GENOMIC DNA]</scope>
    <source>
        <strain evidence="3 4">SAG 2036</strain>
    </source>
</reference>
<sequence>MDTVVGPPAKESLLSRDVPRTVLLSVQSFVHCARHHYVLDKMKTCLKPVLGLAAAVYLLGLLLLIPIQIVAFLAHLLSFGALETKSVTDICSRWLVEATSLVPLLSVLVLRSVIRKPLYKCFVHVLREVNPEMAQSIENTPRIRHPNQKKHMRQWRQFATNYVSKTMQLLVLEFAIHVWKQLPYLGLAAEPVMHFVTMAHVLEPQRAIVFSALSFVPHAGPFVRQFVALWRASSVLGEELLEDYVSHMILHANRDSFFRRRAVTITAFVMPQLAIMKVPILGPMAMLPMAASAAYLVDLLVHKGEPIRSEGLPAAAANKLGSATGPAGPAPTLPAGNNAGVPAGQGVQMASQAGLHPRPVRADSFENASAPPWQESLNH</sequence>